<keyword evidence="7" id="KW-0436">Ligase</keyword>
<evidence type="ECO:0000256" key="3">
    <source>
        <dbReference type="ARBA" id="ARBA00022989"/>
    </source>
</evidence>
<keyword evidence="8" id="KW-1185">Reference proteome</keyword>
<dbReference type="Proteomes" id="UP000313395">
    <property type="component" value="Unassembled WGS sequence"/>
</dbReference>
<dbReference type="PANTHER" id="PTHR37422">
    <property type="entry name" value="TEICHURONIC ACID BIOSYNTHESIS PROTEIN TUAE"/>
    <property type="match status" value="1"/>
</dbReference>
<feature type="transmembrane region" description="Helical" evidence="5">
    <location>
        <begin position="194"/>
        <end position="221"/>
    </location>
</feature>
<keyword evidence="2 5" id="KW-0812">Transmembrane</keyword>
<feature type="transmembrane region" description="Helical" evidence="5">
    <location>
        <begin position="20"/>
        <end position="37"/>
    </location>
</feature>
<dbReference type="EMBL" id="VENO01000003">
    <property type="protein sequence ID" value="TNV68459.1"/>
    <property type="molecule type" value="Genomic_DNA"/>
</dbReference>
<feature type="transmembrane region" description="Helical" evidence="5">
    <location>
        <begin position="99"/>
        <end position="117"/>
    </location>
</feature>
<dbReference type="GO" id="GO:0016020">
    <property type="term" value="C:membrane"/>
    <property type="evidence" value="ECO:0007669"/>
    <property type="project" value="UniProtKB-SubCell"/>
</dbReference>
<dbReference type="PANTHER" id="PTHR37422:SF13">
    <property type="entry name" value="LIPOPOLYSACCHARIDE BIOSYNTHESIS PROTEIN PA4999-RELATED"/>
    <property type="match status" value="1"/>
</dbReference>
<evidence type="ECO:0000256" key="4">
    <source>
        <dbReference type="ARBA" id="ARBA00023136"/>
    </source>
</evidence>
<evidence type="ECO:0000256" key="2">
    <source>
        <dbReference type="ARBA" id="ARBA00022692"/>
    </source>
</evidence>
<evidence type="ECO:0000256" key="5">
    <source>
        <dbReference type="SAM" id="Phobius"/>
    </source>
</evidence>
<feature type="transmembrane region" description="Helical" evidence="5">
    <location>
        <begin position="44"/>
        <end position="63"/>
    </location>
</feature>
<sequence>MCTGYFLFSAVFQNLGMLKLFKEFLMIIILTSILFRMKIDKVNLIDISIISFLVMVGLSYMFFTENKVSTLYIIRCYIEPFIIYFIAKNTKWNIESFNNFIIKIFNFTFWLSLYGMFQAHILKDVFLMNIGYPTFNGKLTNPFYLSGFGRFQRVVSTFVNPNMFAFFLGVIILIAYCNKSLFNNIKMKYLKFSVVIVALLLTFSRSNLIPFVICLIFYGLYNSKHFGLNIKKILMSLLIFMIVTSILKYNFDIDIINYFIKLTQRTISLEDTSAAGRPIIWRSAFNRFKDNIFGIGLGKTGSKSVYIGNEMLEPAESSYLTLLLDTGIQGFICYIFIFVSIMYSCFKNMNKANNIVLRDMNLSLIYLTLYIFIALAFSNYVLDFEIMSVYYCIVAIINKIQKNSKNLAVIHE</sequence>
<feature type="transmembrane region" description="Helical" evidence="5">
    <location>
        <begin position="163"/>
        <end position="182"/>
    </location>
</feature>
<dbReference type="AlphaFoldDB" id="A0A5C5E6P4"/>
<reference evidence="7 8" key="1">
    <citation type="submission" date="2019-06" db="EMBL/GenBank/DDBJ databases">
        <title>Description Trichococcus psychrophilus sp. nov., isolated from a cold spring, by genomic and phenotypic analyses.</title>
        <authorList>
            <person name="Zakharyuk A."/>
        </authorList>
    </citation>
    <scope>NUCLEOTIDE SEQUENCE [LARGE SCALE GENOMIC DNA]</scope>
    <source>
        <strain evidence="7 8">SKBG</strain>
    </source>
</reference>
<keyword evidence="4 5" id="KW-0472">Membrane</keyword>
<evidence type="ECO:0000259" key="6">
    <source>
        <dbReference type="Pfam" id="PF04932"/>
    </source>
</evidence>
<evidence type="ECO:0000313" key="7">
    <source>
        <dbReference type="EMBL" id="TNV68459.1"/>
    </source>
</evidence>
<dbReference type="Pfam" id="PF04932">
    <property type="entry name" value="Wzy_C"/>
    <property type="match status" value="1"/>
</dbReference>
<dbReference type="InterPro" id="IPR051533">
    <property type="entry name" value="WaaL-like"/>
</dbReference>
<keyword evidence="3 5" id="KW-1133">Transmembrane helix</keyword>
<organism evidence="7 8">
    <name type="scientific">Trichococcus shcherbakoviae subsp. psychrophilus</name>
    <dbReference type="NCBI Taxonomy" id="2585775"/>
    <lineage>
        <taxon>Bacteria</taxon>
        <taxon>Bacillati</taxon>
        <taxon>Bacillota</taxon>
        <taxon>Bacilli</taxon>
        <taxon>Lactobacillales</taxon>
        <taxon>Carnobacteriaceae</taxon>
        <taxon>Trichococcus</taxon>
    </lineage>
</organism>
<proteinExistence type="predicted"/>
<protein>
    <submittedName>
        <fullName evidence="7">O-antigen ligase family protein</fullName>
    </submittedName>
</protein>
<name>A0A5C5E6P4_9LACT</name>
<gene>
    <name evidence="7" type="ORF">FHK04_09610</name>
</gene>
<feature type="transmembrane region" description="Helical" evidence="5">
    <location>
        <begin position="363"/>
        <end position="382"/>
    </location>
</feature>
<comment type="subcellular location">
    <subcellularLocation>
        <location evidence="1">Membrane</location>
        <topology evidence="1">Multi-pass membrane protein</topology>
    </subcellularLocation>
</comment>
<feature type="transmembrane region" description="Helical" evidence="5">
    <location>
        <begin position="319"/>
        <end position="343"/>
    </location>
</feature>
<evidence type="ECO:0000256" key="1">
    <source>
        <dbReference type="ARBA" id="ARBA00004141"/>
    </source>
</evidence>
<dbReference type="InterPro" id="IPR007016">
    <property type="entry name" value="O-antigen_ligase-rel_domated"/>
</dbReference>
<feature type="domain" description="O-antigen ligase-related" evidence="6">
    <location>
        <begin position="194"/>
        <end position="335"/>
    </location>
</feature>
<dbReference type="GO" id="GO:0016874">
    <property type="term" value="F:ligase activity"/>
    <property type="evidence" value="ECO:0007669"/>
    <property type="project" value="UniProtKB-KW"/>
</dbReference>
<evidence type="ECO:0000313" key="8">
    <source>
        <dbReference type="Proteomes" id="UP000313395"/>
    </source>
</evidence>
<comment type="caution">
    <text evidence="7">The sequence shown here is derived from an EMBL/GenBank/DDBJ whole genome shotgun (WGS) entry which is preliminary data.</text>
</comment>
<accession>A0A5C5E6P4</accession>
<feature type="transmembrane region" description="Helical" evidence="5">
    <location>
        <begin position="69"/>
        <end position="87"/>
    </location>
</feature>
<feature type="transmembrane region" description="Helical" evidence="5">
    <location>
        <begin position="233"/>
        <end position="251"/>
    </location>
</feature>